<protein>
    <submittedName>
        <fullName evidence="12">Uncharacterized protein</fullName>
    </submittedName>
</protein>
<dbReference type="STRING" id="1452487.AVW16_13125"/>
<evidence type="ECO:0000259" key="10">
    <source>
        <dbReference type="Pfam" id="PF25885"/>
    </source>
</evidence>
<evidence type="ECO:0000256" key="7">
    <source>
        <dbReference type="ARBA" id="ARBA00022989"/>
    </source>
</evidence>
<evidence type="ECO:0000256" key="2">
    <source>
        <dbReference type="ARBA" id="ARBA00009477"/>
    </source>
</evidence>
<gene>
    <name evidence="12" type="ORF">AVW16_13125</name>
</gene>
<dbReference type="RefSeq" id="WP_066613484.1">
    <property type="nucleotide sequence ID" value="NZ_LQQU01000031.1"/>
</dbReference>
<dbReference type="EMBL" id="LQQU01000031">
    <property type="protein sequence ID" value="KZE29787.1"/>
    <property type="molecule type" value="Genomic_DNA"/>
</dbReference>
<evidence type="ECO:0000256" key="4">
    <source>
        <dbReference type="ARBA" id="ARBA00022475"/>
    </source>
</evidence>
<accession>A0A165F1Q1</accession>
<dbReference type="InterPro" id="IPR058633">
    <property type="entry name" value="EmrA/FarA_HH"/>
</dbReference>
<name>A0A165F1Q1_9NEIS</name>
<evidence type="ECO:0000313" key="12">
    <source>
        <dbReference type="EMBL" id="KZE29787.1"/>
    </source>
</evidence>
<comment type="caution">
    <text evidence="12">The sequence shown here is derived from an EMBL/GenBank/DDBJ whole genome shotgun (WGS) entry which is preliminary data.</text>
</comment>
<keyword evidence="6 9" id="KW-0812">Transmembrane</keyword>
<feature type="domain" description="p-hydroxybenzoic acid efflux pump subunit AaeA-like beta-barrel" evidence="11">
    <location>
        <begin position="246"/>
        <end position="332"/>
    </location>
</feature>
<evidence type="ECO:0000256" key="8">
    <source>
        <dbReference type="ARBA" id="ARBA00023136"/>
    </source>
</evidence>
<reference evidence="13" key="1">
    <citation type="submission" date="2016-01" db="EMBL/GenBank/DDBJ databases">
        <title>Draft genome of Chromobacterium sp. F49.</title>
        <authorList>
            <person name="Hong K.W."/>
        </authorList>
    </citation>
    <scope>NUCLEOTIDE SEQUENCE [LARGE SCALE GENOMIC DNA]</scope>
    <source>
        <strain evidence="13">CN10</strain>
    </source>
</reference>
<dbReference type="Gene3D" id="2.40.50.100">
    <property type="match status" value="1"/>
</dbReference>
<dbReference type="GO" id="GO:0005886">
    <property type="term" value="C:plasma membrane"/>
    <property type="evidence" value="ECO:0007669"/>
    <property type="project" value="UniProtKB-SubCell"/>
</dbReference>
<dbReference type="GO" id="GO:1990961">
    <property type="term" value="P:xenobiotic detoxification by transmembrane export across the plasma membrane"/>
    <property type="evidence" value="ECO:0007669"/>
    <property type="project" value="UniProtKB-ARBA"/>
</dbReference>
<keyword evidence="5" id="KW-0997">Cell inner membrane</keyword>
<dbReference type="GO" id="GO:0015721">
    <property type="term" value="P:bile acid and bile salt transport"/>
    <property type="evidence" value="ECO:0007669"/>
    <property type="project" value="UniProtKB-ARBA"/>
</dbReference>
<dbReference type="GO" id="GO:0046677">
    <property type="term" value="P:response to antibiotic"/>
    <property type="evidence" value="ECO:0007669"/>
    <property type="project" value="UniProtKB-ARBA"/>
</dbReference>
<keyword evidence="8 9" id="KW-0472">Membrane</keyword>
<dbReference type="FunFam" id="2.40.30.170:FF:000003">
    <property type="entry name" value="Multidrug resistance protein A"/>
    <property type="match status" value="1"/>
</dbReference>
<dbReference type="Pfam" id="PF25963">
    <property type="entry name" value="Beta-barrel_AAEA"/>
    <property type="match status" value="1"/>
</dbReference>
<evidence type="ECO:0000256" key="5">
    <source>
        <dbReference type="ARBA" id="ARBA00022519"/>
    </source>
</evidence>
<keyword evidence="3" id="KW-0813">Transport</keyword>
<evidence type="ECO:0000256" key="6">
    <source>
        <dbReference type="ARBA" id="ARBA00022692"/>
    </source>
</evidence>
<dbReference type="InterPro" id="IPR050739">
    <property type="entry name" value="MFP"/>
</dbReference>
<feature type="transmembrane region" description="Helical" evidence="9">
    <location>
        <begin position="17"/>
        <end position="35"/>
    </location>
</feature>
<dbReference type="InterPro" id="IPR058634">
    <property type="entry name" value="AaeA-lik-b-barrel"/>
</dbReference>
<dbReference type="Gene3D" id="2.40.30.170">
    <property type="match status" value="1"/>
</dbReference>
<sequence length="388" mass="41135">MPDSATPQRAHPRRAQLARLTVVFAAAGLAWGAYWHQVLRHGESTDNAYVGGNLVPVNAQVAGTVTTVAVDSTDWVRAGDVVVRLDPADAVLAFERAKAELAQAVRESKSRLAGQEQLAAQLAARRAELARAEGDLARRESLGRLGIIAAEELQHARDHVVAVRAAASAAQQALRANQVLLLSGSVQQQPAVARAAAQLRASYLALKRNDIVAPVSGLVARRTAQVGSQVAAGTPLMAVVPMHEMWVDANFKETQLRNMRIGQPATLTADLYGGAVTYRGRVAGMAAGTGSVFSLLPAQNATGNWIKVVQRVPVRIALDPKELAAHPLRLGLSMSVRVDTRDTRGAVLSAAPRTAPAFVSRVYEDQLAAVDRVIADIVSANLGQGARR</sequence>
<dbReference type="SUPFAM" id="SSF111369">
    <property type="entry name" value="HlyD-like secretion proteins"/>
    <property type="match status" value="2"/>
</dbReference>
<evidence type="ECO:0000256" key="1">
    <source>
        <dbReference type="ARBA" id="ARBA00004377"/>
    </source>
</evidence>
<keyword evidence="7 9" id="KW-1133">Transmembrane helix</keyword>
<comment type="similarity">
    <text evidence="2">Belongs to the membrane fusion protein (MFP) (TC 8.A.1) family.</text>
</comment>
<dbReference type="Proteomes" id="UP000076625">
    <property type="component" value="Unassembled WGS sequence"/>
</dbReference>
<dbReference type="OrthoDB" id="9811754at2"/>
<dbReference type="Gene3D" id="1.10.287.470">
    <property type="entry name" value="Helix hairpin bin"/>
    <property type="match status" value="1"/>
</dbReference>
<dbReference type="Pfam" id="PF25885">
    <property type="entry name" value="HH_EMRA"/>
    <property type="match status" value="1"/>
</dbReference>
<keyword evidence="13" id="KW-1185">Reference proteome</keyword>
<evidence type="ECO:0000259" key="11">
    <source>
        <dbReference type="Pfam" id="PF25963"/>
    </source>
</evidence>
<evidence type="ECO:0000313" key="13">
    <source>
        <dbReference type="Proteomes" id="UP000076625"/>
    </source>
</evidence>
<evidence type="ECO:0000256" key="3">
    <source>
        <dbReference type="ARBA" id="ARBA00022448"/>
    </source>
</evidence>
<comment type="subcellular location">
    <subcellularLocation>
        <location evidence="1">Cell inner membrane</location>
        <topology evidence="1">Single-pass membrane protein</topology>
    </subcellularLocation>
</comment>
<keyword evidence="4" id="KW-1003">Cell membrane</keyword>
<dbReference type="PANTHER" id="PTHR30386:SF19">
    <property type="entry name" value="MULTIDRUG EXPORT PROTEIN EMRA-RELATED"/>
    <property type="match status" value="1"/>
</dbReference>
<dbReference type="AlphaFoldDB" id="A0A165F1Q1"/>
<proteinExistence type="inferred from homology"/>
<dbReference type="PANTHER" id="PTHR30386">
    <property type="entry name" value="MEMBRANE FUSION SUBUNIT OF EMRAB-TOLC MULTIDRUG EFFLUX PUMP"/>
    <property type="match status" value="1"/>
</dbReference>
<organism evidence="12 13">
    <name type="scientific">Crenobacter luteus</name>
    <dbReference type="NCBI Taxonomy" id="1452487"/>
    <lineage>
        <taxon>Bacteria</taxon>
        <taxon>Pseudomonadati</taxon>
        <taxon>Pseudomonadota</taxon>
        <taxon>Betaproteobacteria</taxon>
        <taxon>Neisseriales</taxon>
        <taxon>Neisseriaceae</taxon>
        <taxon>Crenobacter</taxon>
    </lineage>
</organism>
<feature type="domain" description="Multidrug export protein EmrA/FarA alpha-helical hairpin" evidence="10">
    <location>
        <begin position="89"/>
        <end position="208"/>
    </location>
</feature>
<evidence type="ECO:0000256" key="9">
    <source>
        <dbReference type="SAM" id="Phobius"/>
    </source>
</evidence>